<dbReference type="OrthoDB" id="5193072at2"/>
<evidence type="ECO:0000313" key="2">
    <source>
        <dbReference type="EMBL" id="OYO22029.1"/>
    </source>
</evidence>
<dbReference type="SUPFAM" id="SSF50475">
    <property type="entry name" value="FMN-binding split barrel"/>
    <property type="match status" value="1"/>
</dbReference>
<proteinExistence type="predicted"/>
<dbReference type="EMBL" id="NMVQ01000012">
    <property type="protein sequence ID" value="OYO22029.1"/>
    <property type="molecule type" value="Genomic_DNA"/>
</dbReference>
<dbReference type="Gene3D" id="2.30.110.10">
    <property type="entry name" value="Electron Transport, Fmn-binding Protein, Chain A"/>
    <property type="match status" value="1"/>
</dbReference>
<gene>
    <name evidence="2" type="ORF">CGZ93_08890</name>
</gene>
<evidence type="ECO:0008006" key="4">
    <source>
        <dbReference type="Google" id="ProtNLM"/>
    </source>
</evidence>
<organism evidence="2 3">
    <name type="scientific">Enemella dayhoffiae</name>
    <dbReference type="NCBI Taxonomy" id="2016507"/>
    <lineage>
        <taxon>Bacteria</taxon>
        <taxon>Bacillati</taxon>
        <taxon>Actinomycetota</taxon>
        <taxon>Actinomycetes</taxon>
        <taxon>Propionibacteriales</taxon>
        <taxon>Propionibacteriaceae</taxon>
        <taxon>Enemella</taxon>
    </lineage>
</organism>
<dbReference type="InterPro" id="IPR012349">
    <property type="entry name" value="Split_barrel_FMN-bd"/>
</dbReference>
<dbReference type="AlphaFoldDB" id="A0A255H344"/>
<sequence length="150" mass="16082">MSDTDKSPEGRAPEERAPEESGRFSALAVDECLELLRTHQIGRIGWQGSEGPTILPVTYLVHAGRVLFRTSADGVLAELERGGEVAFEVDDFDLDTQTGWSVVVRGGAAAPVDLRDVPGGLPEPWAGGARDQVICLSIERITGRIVSRGD</sequence>
<evidence type="ECO:0000313" key="3">
    <source>
        <dbReference type="Proteomes" id="UP000216311"/>
    </source>
</evidence>
<dbReference type="Proteomes" id="UP000216311">
    <property type="component" value="Unassembled WGS sequence"/>
</dbReference>
<dbReference type="InterPro" id="IPR024747">
    <property type="entry name" value="Pyridox_Oxase-rel"/>
</dbReference>
<name>A0A255H344_9ACTN</name>
<dbReference type="Pfam" id="PF12900">
    <property type="entry name" value="Pyridox_ox_2"/>
    <property type="match status" value="1"/>
</dbReference>
<dbReference type="RefSeq" id="WP_094363771.1">
    <property type="nucleotide sequence ID" value="NZ_NMVQ01000012.1"/>
</dbReference>
<protein>
    <recommendedName>
        <fullName evidence="4">Pyridoxamine 5'-phosphate oxidase family protein</fullName>
    </recommendedName>
</protein>
<evidence type="ECO:0000256" key="1">
    <source>
        <dbReference type="SAM" id="MobiDB-lite"/>
    </source>
</evidence>
<accession>A0A255H344</accession>
<reference evidence="2 3" key="1">
    <citation type="submission" date="2017-07" db="EMBL/GenBank/DDBJ databases">
        <title>Draft whole genome sequences of clinical Proprionibacteriaceae strains.</title>
        <authorList>
            <person name="Bernier A.-M."/>
            <person name="Bernard K."/>
            <person name="Domingo M.-C."/>
        </authorList>
    </citation>
    <scope>NUCLEOTIDE SEQUENCE [LARGE SCALE GENOMIC DNA]</scope>
    <source>
        <strain evidence="2 3">NML 130396</strain>
    </source>
</reference>
<comment type="caution">
    <text evidence="2">The sequence shown here is derived from an EMBL/GenBank/DDBJ whole genome shotgun (WGS) entry which is preliminary data.</text>
</comment>
<feature type="region of interest" description="Disordered" evidence="1">
    <location>
        <begin position="1"/>
        <end position="23"/>
    </location>
</feature>
<feature type="compositionally biased region" description="Basic and acidic residues" evidence="1">
    <location>
        <begin position="1"/>
        <end position="22"/>
    </location>
</feature>
<keyword evidence="3" id="KW-1185">Reference proteome</keyword>